<dbReference type="Proteomes" id="UP000006365">
    <property type="component" value="Chromosome"/>
</dbReference>
<dbReference type="KEGG" id="dpr:Despr_1039"/>
<evidence type="ECO:0000313" key="4">
    <source>
        <dbReference type="EMBL" id="ADW17211.1"/>
    </source>
</evidence>
<dbReference type="GO" id="GO:0002143">
    <property type="term" value="P:tRNA wobble position uridine thiolation"/>
    <property type="evidence" value="ECO:0007669"/>
    <property type="project" value="TreeGrafter"/>
</dbReference>
<organism evidence="4 5">
    <name type="scientific">Desulfobulbus propionicus (strain ATCC 33891 / DSM 2032 / VKM B-1956 / 1pr3)</name>
    <dbReference type="NCBI Taxonomy" id="577650"/>
    <lineage>
        <taxon>Bacteria</taxon>
        <taxon>Pseudomonadati</taxon>
        <taxon>Thermodesulfobacteriota</taxon>
        <taxon>Desulfobulbia</taxon>
        <taxon>Desulfobulbales</taxon>
        <taxon>Desulfobulbaceae</taxon>
        <taxon>Desulfobulbus</taxon>
    </lineage>
</organism>
<comment type="subcellular location">
    <subcellularLocation>
        <location evidence="1">Cytoplasm</location>
    </subcellularLocation>
</comment>
<dbReference type="AlphaFoldDB" id="A0A7U3YKS3"/>
<evidence type="ECO:0000313" key="5">
    <source>
        <dbReference type="Proteomes" id="UP000006365"/>
    </source>
</evidence>
<dbReference type="RefSeq" id="WP_015723754.1">
    <property type="nucleotide sequence ID" value="NC_014972.1"/>
</dbReference>
<evidence type="ECO:0000256" key="3">
    <source>
        <dbReference type="ARBA" id="ARBA00022490"/>
    </source>
</evidence>
<gene>
    <name evidence="4" type="ordered locus">Despr_1039</name>
</gene>
<dbReference type="InterPro" id="IPR025526">
    <property type="entry name" value="DsrC-like_dom_sf"/>
</dbReference>
<dbReference type="Gene3D" id="3.30.1420.10">
    <property type="match status" value="2"/>
</dbReference>
<dbReference type="PANTHER" id="PTHR37010">
    <property type="entry name" value="SULFURTRANSFERASE TUSE"/>
    <property type="match status" value="1"/>
</dbReference>
<evidence type="ECO:0000256" key="1">
    <source>
        <dbReference type="ARBA" id="ARBA00004496"/>
    </source>
</evidence>
<evidence type="ECO:0000256" key="2">
    <source>
        <dbReference type="ARBA" id="ARBA00005718"/>
    </source>
</evidence>
<dbReference type="InterPro" id="IPR043163">
    <property type="entry name" value="DsrC-like_N"/>
</dbReference>
<protein>
    <submittedName>
        <fullName evidence="4">Sulfur relay protein, TusE/DsrC/DsvC family</fullName>
    </submittedName>
</protein>
<proteinExistence type="inferred from homology"/>
<name>A0A7U3YKS3_DESPD</name>
<dbReference type="NCBIfam" id="TIGR03342">
    <property type="entry name" value="dsrC_tusE_dsvC"/>
    <property type="match status" value="1"/>
</dbReference>
<keyword evidence="5" id="KW-1185">Reference proteome</keyword>
<sequence>MQHFSYRSTTYQVDDQGFLLETKFWDSNFAEGVAKELNIEGLTNEHWDAINFLREVFASTGACPTIFAVCKAINLRPREMKQLFPAGYHRGLCRMAGVHYRMHRLPDNSHLAEMTTDLEALSGDKHYQVDVRGFLIDPESWDPHYAMHRAMEMNIPNGQLTEPHWRVINYLRDVHQRERRIPTVYETCENCQLDLEALGALFPDGYHRGAVKIAGLRFVK</sequence>
<dbReference type="PANTHER" id="PTHR37010:SF1">
    <property type="entry name" value="SULFURTRANSFERASE TUSE"/>
    <property type="match status" value="1"/>
</dbReference>
<dbReference type="GO" id="GO:0005737">
    <property type="term" value="C:cytoplasm"/>
    <property type="evidence" value="ECO:0007669"/>
    <property type="project" value="UniProtKB-SubCell"/>
</dbReference>
<reference evidence="4 5" key="1">
    <citation type="journal article" date="2011" name="Stand. Genomic Sci.">
        <title>Complete genome sequence of Desulfobulbus propionicus type strain (1pr3).</title>
        <authorList>
            <person name="Pagani I."/>
            <person name="Lapidus A."/>
            <person name="Nolan M."/>
            <person name="Lucas S."/>
            <person name="Hammon N."/>
            <person name="Deshpande S."/>
            <person name="Cheng J.F."/>
            <person name="Chertkov O."/>
            <person name="Davenport K."/>
            <person name="Tapia R."/>
            <person name="Han C."/>
            <person name="Goodwin L."/>
            <person name="Pitluck S."/>
            <person name="Liolios K."/>
            <person name="Mavromatis K."/>
            <person name="Ivanova N."/>
            <person name="Mikhailova N."/>
            <person name="Pati A."/>
            <person name="Chen A."/>
            <person name="Palaniappan K."/>
            <person name="Land M."/>
            <person name="Hauser L."/>
            <person name="Chang Y.J."/>
            <person name="Jeffries C.D."/>
            <person name="Detter J.C."/>
            <person name="Brambilla E."/>
            <person name="Kannan K.P."/>
            <person name="Djao O.D."/>
            <person name="Rohde M."/>
            <person name="Pukall R."/>
            <person name="Spring S."/>
            <person name="Goker M."/>
            <person name="Sikorski J."/>
            <person name="Woyke T."/>
            <person name="Bristow J."/>
            <person name="Eisen J.A."/>
            <person name="Markowitz V."/>
            <person name="Hugenholtz P."/>
            <person name="Kyrpides N.C."/>
            <person name="Klenk H.P."/>
        </authorList>
    </citation>
    <scope>NUCLEOTIDE SEQUENCE [LARGE SCALE GENOMIC DNA]</scope>
    <source>
        <strain evidence="5">ATCC 33891 / DSM 2032 / 1pr3</strain>
    </source>
</reference>
<comment type="similarity">
    <text evidence="2">Belongs to the DsrC/TusE family.</text>
</comment>
<accession>A0A7U3YKS3</accession>
<dbReference type="Pfam" id="PF04358">
    <property type="entry name" value="DsrC"/>
    <property type="match status" value="2"/>
</dbReference>
<dbReference type="GO" id="GO:0097163">
    <property type="term" value="F:sulfur carrier activity"/>
    <property type="evidence" value="ECO:0007669"/>
    <property type="project" value="TreeGrafter"/>
</dbReference>
<dbReference type="InterPro" id="IPR007453">
    <property type="entry name" value="DsrC/TusE"/>
</dbReference>
<dbReference type="SUPFAM" id="SSF69721">
    <property type="entry name" value="DsrC, the gamma subunit of dissimilatory sulfite reductase"/>
    <property type="match status" value="2"/>
</dbReference>
<dbReference type="Gene3D" id="1.10.10.370">
    <property type="entry name" value="DsrC-like protein, C-terminal domain"/>
    <property type="match status" value="2"/>
</dbReference>
<dbReference type="EMBL" id="CP002364">
    <property type="protein sequence ID" value="ADW17211.1"/>
    <property type="molecule type" value="Genomic_DNA"/>
</dbReference>
<dbReference type="InterPro" id="IPR042072">
    <property type="entry name" value="DsrC-like_C"/>
</dbReference>
<keyword evidence="3" id="KW-0963">Cytoplasm</keyword>